<keyword evidence="2" id="KW-1133">Transmembrane helix</keyword>
<feature type="region of interest" description="Disordered" evidence="1">
    <location>
        <begin position="314"/>
        <end position="335"/>
    </location>
</feature>
<feature type="transmembrane region" description="Helical" evidence="2">
    <location>
        <begin position="7"/>
        <end position="25"/>
    </location>
</feature>
<dbReference type="SMART" id="SM00257">
    <property type="entry name" value="LysM"/>
    <property type="match status" value="1"/>
</dbReference>
<feature type="domain" description="LysM" evidence="3">
    <location>
        <begin position="353"/>
        <end position="402"/>
    </location>
</feature>
<dbReference type="InterPro" id="IPR018392">
    <property type="entry name" value="LysM"/>
</dbReference>
<protein>
    <submittedName>
        <fullName evidence="4">Ig-like domain-containing protein</fullName>
    </submittedName>
</protein>
<evidence type="ECO:0000256" key="2">
    <source>
        <dbReference type="SAM" id="Phobius"/>
    </source>
</evidence>
<dbReference type="InterPro" id="IPR052196">
    <property type="entry name" value="Bact_Kbp"/>
</dbReference>
<feature type="compositionally biased region" description="Low complexity" evidence="1">
    <location>
        <begin position="54"/>
        <end position="73"/>
    </location>
</feature>
<organism evidence="4 5">
    <name type="scientific">Alsobacter ponti</name>
    <dbReference type="NCBI Taxonomy" id="2962936"/>
    <lineage>
        <taxon>Bacteria</taxon>
        <taxon>Pseudomonadati</taxon>
        <taxon>Pseudomonadota</taxon>
        <taxon>Alphaproteobacteria</taxon>
        <taxon>Hyphomicrobiales</taxon>
        <taxon>Alsobacteraceae</taxon>
        <taxon>Alsobacter</taxon>
    </lineage>
</organism>
<dbReference type="InterPro" id="IPR013783">
    <property type="entry name" value="Ig-like_fold"/>
</dbReference>
<keyword evidence="2" id="KW-0472">Membrane</keyword>
<dbReference type="EMBL" id="JANCLU010000017">
    <property type="protein sequence ID" value="MCP8940068.1"/>
    <property type="molecule type" value="Genomic_DNA"/>
</dbReference>
<feature type="region of interest" description="Disordered" evidence="1">
    <location>
        <begin position="31"/>
        <end position="96"/>
    </location>
</feature>
<accession>A0ABT1LIL9</accession>
<dbReference type="Gene3D" id="3.10.350.10">
    <property type="entry name" value="LysM domain"/>
    <property type="match status" value="1"/>
</dbReference>
<dbReference type="SUPFAM" id="SSF54106">
    <property type="entry name" value="LysM domain"/>
    <property type="match status" value="1"/>
</dbReference>
<feature type="compositionally biased region" description="Pro residues" evidence="1">
    <location>
        <begin position="39"/>
        <end position="53"/>
    </location>
</feature>
<dbReference type="Pfam" id="PF01476">
    <property type="entry name" value="LysM"/>
    <property type="match status" value="1"/>
</dbReference>
<evidence type="ECO:0000259" key="3">
    <source>
        <dbReference type="PROSITE" id="PS51782"/>
    </source>
</evidence>
<dbReference type="NCBIfam" id="NF033510">
    <property type="entry name" value="Ca_tandemer"/>
    <property type="match status" value="1"/>
</dbReference>
<gene>
    <name evidence="4" type="ORF">NK718_16195</name>
</gene>
<keyword evidence="2" id="KW-0812">Transmembrane</keyword>
<dbReference type="InterPro" id="IPR036779">
    <property type="entry name" value="LysM_dom_sf"/>
</dbReference>
<dbReference type="PANTHER" id="PTHR34700:SF4">
    <property type="entry name" value="PHAGE-LIKE ELEMENT PBSX PROTEIN XKDP"/>
    <property type="match status" value="1"/>
</dbReference>
<dbReference type="PANTHER" id="PTHR34700">
    <property type="entry name" value="POTASSIUM BINDING PROTEIN KBP"/>
    <property type="match status" value="1"/>
</dbReference>
<dbReference type="RefSeq" id="WP_254744377.1">
    <property type="nucleotide sequence ID" value="NZ_JANCLU010000017.1"/>
</dbReference>
<comment type="caution">
    <text evidence="4">The sequence shown here is derived from an EMBL/GenBank/DDBJ whole genome shotgun (WGS) entry which is preliminary data.</text>
</comment>
<evidence type="ECO:0000256" key="1">
    <source>
        <dbReference type="SAM" id="MobiDB-lite"/>
    </source>
</evidence>
<name>A0ABT1LIL9_9HYPH</name>
<keyword evidence="5" id="KW-1185">Reference proteome</keyword>
<reference evidence="4 5" key="1">
    <citation type="submission" date="2022-07" db="EMBL/GenBank/DDBJ databases">
        <authorList>
            <person name="Li W.-J."/>
            <person name="Deng Q.-Q."/>
        </authorList>
    </citation>
    <scope>NUCLEOTIDE SEQUENCE [LARGE SCALE GENOMIC DNA]</scope>
    <source>
        <strain evidence="4 5">SYSU M60028</strain>
    </source>
</reference>
<evidence type="ECO:0000313" key="5">
    <source>
        <dbReference type="Proteomes" id="UP001205890"/>
    </source>
</evidence>
<dbReference type="Gene3D" id="2.60.40.10">
    <property type="entry name" value="Immunoglobulins"/>
    <property type="match status" value="2"/>
</dbReference>
<dbReference type="Proteomes" id="UP001205890">
    <property type="component" value="Unassembled WGS sequence"/>
</dbReference>
<proteinExistence type="predicted"/>
<evidence type="ECO:0000313" key="4">
    <source>
        <dbReference type="EMBL" id="MCP8940068.1"/>
    </source>
</evidence>
<sequence>MAGWLKIAIVLAGLIGLGGGFWWYGLPPKPQDQAAAPAAPAPQQPAPAAPAAPAPAQQQAAVPPAPAPAASAPAPQPPAAPAAQAEAAPMPPGFDVVRVEPTGDSVIAGRAAPGATVTLMLNGKPFASVTADAGGHFAFVPPAIPAGSHELTLTARTASGQDIASTQSIAVSVPAASGGDVIVALAQPGQPTQLLAKPSTVAAAPSAPAAASPPSGERARVALSTVEAEDGGRFHASGVAEPGATVRLYLNDSFLAAATASPQGGWSFTIGRGLTPGNYRVRVDDVEPAGGKVLSRAEVAFDYAPRVASAAPAPAGSAPAAGVSNGAGAPSGATAAAGGQVASASDVVLSEIRSTQVTRGDSLWRISKRIYGKGVRFTVIYEANQKQIRDPDRIYPGQVFVLPTDRS</sequence>
<dbReference type="CDD" id="cd00118">
    <property type="entry name" value="LysM"/>
    <property type="match status" value="1"/>
</dbReference>
<dbReference type="PROSITE" id="PS51782">
    <property type="entry name" value="LYSM"/>
    <property type="match status" value="1"/>
</dbReference>